<dbReference type="InterPro" id="IPR009072">
    <property type="entry name" value="Histone-fold"/>
</dbReference>
<organism evidence="1 2">
    <name type="scientific">Trichonephila clavata</name>
    <name type="common">Joro spider</name>
    <name type="synonym">Nephila clavata</name>
    <dbReference type="NCBI Taxonomy" id="2740835"/>
    <lineage>
        <taxon>Eukaryota</taxon>
        <taxon>Metazoa</taxon>
        <taxon>Ecdysozoa</taxon>
        <taxon>Arthropoda</taxon>
        <taxon>Chelicerata</taxon>
        <taxon>Arachnida</taxon>
        <taxon>Araneae</taxon>
        <taxon>Araneomorphae</taxon>
        <taxon>Entelegynae</taxon>
        <taxon>Araneoidea</taxon>
        <taxon>Nephilidae</taxon>
        <taxon>Trichonephila</taxon>
    </lineage>
</organism>
<dbReference type="SUPFAM" id="SSF47113">
    <property type="entry name" value="Histone-fold"/>
    <property type="match status" value="1"/>
</dbReference>
<name>A0A8X6KWH5_TRICU</name>
<evidence type="ECO:0000313" key="2">
    <source>
        <dbReference type="Proteomes" id="UP000887116"/>
    </source>
</evidence>
<evidence type="ECO:0000313" key="1">
    <source>
        <dbReference type="EMBL" id="GFQ84933.1"/>
    </source>
</evidence>
<sequence length="110" mass="12851">MPGKTKKKLSKYEKYLRHKNIAIDWVRNNLKEIIKGDVDHETALYMASVLDYAIAEVVEVSNEIANARHSPSGVIEVEDIKATLDLDLELHQLFETCMIIYEMWRYYDSM</sequence>
<proteinExistence type="predicted"/>
<dbReference type="EMBL" id="BMAO01022839">
    <property type="protein sequence ID" value="GFQ84933.1"/>
    <property type="molecule type" value="Genomic_DNA"/>
</dbReference>
<comment type="caution">
    <text evidence="1">The sequence shown here is derived from an EMBL/GenBank/DDBJ whole genome shotgun (WGS) entry which is preliminary data.</text>
</comment>
<dbReference type="OrthoDB" id="6427713at2759"/>
<dbReference type="Gene3D" id="1.10.20.10">
    <property type="entry name" value="Histone, subunit A"/>
    <property type="match status" value="1"/>
</dbReference>
<keyword evidence="2" id="KW-1185">Reference proteome</keyword>
<gene>
    <name evidence="1" type="ORF">TNCT_7971</name>
</gene>
<dbReference type="AlphaFoldDB" id="A0A8X6KWH5"/>
<dbReference type="Proteomes" id="UP000887116">
    <property type="component" value="Unassembled WGS sequence"/>
</dbReference>
<accession>A0A8X6KWH5</accession>
<reference evidence="1" key="1">
    <citation type="submission" date="2020-07" db="EMBL/GenBank/DDBJ databases">
        <title>Multicomponent nature underlies the extraordinary mechanical properties of spider dragline silk.</title>
        <authorList>
            <person name="Kono N."/>
            <person name="Nakamura H."/>
            <person name="Mori M."/>
            <person name="Yoshida Y."/>
            <person name="Ohtoshi R."/>
            <person name="Malay A.D."/>
            <person name="Moran D.A.P."/>
            <person name="Tomita M."/>
            <person name="Numata K."/>
            <person name="Arakawa K."/>
        </authorList>
    </citation>
    <scope>NUCLEOTIDE SEQUENCE</scope>
</reference>
<dbReference type="GO" id="GO:0046982">
    <property type="term" value="F:protein heterodimerization activity"/>
    <property type="evidence" value="ECO:0007669"/>
    <property type="project" value="InterPro"/>
</dbReference>
<protein>
    <submittedName>
        <fullName evidence="1">Uncharacterized protein</fullName>
    </submittedName>
</protein>